<gene>
    <name evidence="3" type="ORF">NJ959_18305</name>
</gene>
<evidence type="ECO:0000313" key="3">
    <source>
        <dbReference type="EMBL" id="MCP2730386.1"/>
    </source>
</evidence>
<proteinExistence type="predicted"/>
<dbReference type="GO" id="GO:0005525">
    <property type="term" value="F:GTP binding"/>
    <property type="evidence" value="ECO:0007669"/>
    <property type="project" value="InterPro"/>
</dbReference>
<dbReference type="RefSeq" id="WP_254013146.1">
    <property type="nucleotide sequence ID" value="NZ_JAMZMM010000195.1"/>
</dbReference>
<feature type="coiled-coil region" evidence="1">
    <location>
        <begin position="206"/>
        <end position="233"/>
    </location>
</feature>
<sequence length="837" mass="95006">MPNATTTSDTQLDYTFLLIAHIVCAEQQIHCKTSQALQEIATQTEVGDYTIAEMEKILTQDENRLSLEDVASRVPIEEQNEAMQQILALAHADGFFSPLEREMVETVAQIWHWRIGDIQQKIAETARLSVNSAINDEGDKAKLSLPALLLRGAESLLSRALVSKLAELSPQPVGAQIAKLQREILLSGPEYENAILQCSAIALEDYKLAEVALQETSATLANLEKTIQSTLTDIQNKTSSRAQTTTEKEVIKQLETTKQALSQEIGKEIEIVRNSLQAKQRALNHFSIAFIGKTKVGKSTLHAIITGSGWDAIGTGGQRTTRYNRVYEWKNIRIIDTPGIGAPGGKTDEEIVQGVIEESDIICYLVTNDSIQETEFEFLQRLKAQAKPLIILLNIKHNLRDHRRLENFLREPSKLFAMEGNSGIGGHIERIRRYAKEHYANDYFDIIPVMILSGLMAREPEHIANQDKLFKASRIEDFLDSIRESLVKHGRIRRSQTLLGSTVGAIEHPQKWATQHLKVYQQLIDTLKNQRQNLYSKIQVAGKDRWESLQQQILSIFQDLLNALPYFAEDNWNFTEESLKRNWQRKLQSMQFEQRIHNAYTQTVQKFDLDVREALEEVGNELNIISKLSGLSFSLTGDDANFYSRDFQEIAATLLKQSQTVVTTFSPPVNKTIMMGAFLINSIISIAKTREEKRRFAVQRVSKLLVPQIQKSQEMILHKAKVSFGDYYRNAAVSSNNYFEILIEGLEALAPQFVTPKKKLETTAHSLNLFYSKRIVDWCLGKYEPLTESVINKTITKIKRDFGSSIDIETKFEVQSKMSLSEINRILQEDVSIHRIQ</sequence>
<reference evidence="3" key="1">
    <citation type="submission" date="2022-06" db="EMBL/GenBank/DDBJ databases">
        <title>New cyanobacteria of genus Symplocastrum in benthos of Lake Baikal.</title>
        <authorList>
            <person name="Sorokovikova E."/>
            <person name="Tikhonova I."/>
            <person name="Krasnopeev A."/>
            <person name="Evseev P."/>
            <person name="Gladkikh A."/>
            <person name="Belykh O."/>
        </authorList>
    </citation>
    <scope>NUCLEOTIDE SEQUENCE</scope>
    <source>
        <strain evidence="3">BBK-W-15</strain>
    </source>
</reference>
<comment type="caution">
    <text evidence="3">The sequence shown here is derived from an EMBL/GenBank/DDBJ whole genome shotgun (WGS) entry which is preliminary data.</text>
</comment>
<evidence type="ECO:0000259" key="2">
    <source>
        <dbReference type="Pfam" id="PF01926"/>
    </source>
</evidence>
<dbReference type="InterPro" id="IPR029024">
    <property type="entry name" value="TerB-like"/>
</dbReference>
<dbReference type="Gene3D" id="3.40.50.300">
    <property type="entry name" value="P-loop containing nucleotide triphosphate hydrolases"/>
    <property type="match status" value="1"/>
</dbReference>
<organism evidence="3 4">
    <name type="scientific">Limnofasciculus baicalensis BBK-W-15</name>
    <dbReference type="NCBI Taxonomy" id="2699891"/>
    <lineage>
        <taxon>Bacteria</taxon>
        <taxon>Bacillati</taxon>
        <taxon>Cyanobacteriota</taxon>
        <taxon>Cyanophyceae</taxon>
        <taxon>Coleofasciculales</taxon>
        <taxon>Coleofasciculaceae</taxon>
        <taxon>Limnofasciculus</taxon>
        <taxon>Limnofasciculus baicalensis</taxon>
    </lineage>
</organism>
<keyword evidence="4" id="KW-1185">Reference proteome</keyword>
<keyword evidence="1" id="KW-0175">Coiled coil</keyword>
<dbReference type="InterPro" id="IPR027417">
    <property type="entry name" value="P-loop_NTPase"/>
</dbReference>
<protein>
    <submittedName>
        <fullName evidence="3">GTPase domain-containing protein</fullName>
    </submittedName>
</protein>
<evidence type="ECO:0000256" key="1">
    <source>
        <dbReference type="SAM" id="Coils"/>
    </source>
</evidence>
<evidence type="ECO:0000313" key="4">
    <source>
        <dbReference type="Proteomes" id="UP001204953"/>
    </source>
</evidence>
<dbReference type="EMBL" id="JAMZMM010000195">
    <property type="protein sequence ID" value="MCP2730386.1"/>
    <property type="molecule type" value="Genomic_DNA"/>
</dbReference>
<dbReference type="Proteomes" id="UP001204953">
    <property type="component" value="Unassembled WGS sequence"/>
</dbReference>
<dbReference type="SUPFAM" id="SSF158682">
    <property type="entry name" value="TerB-like"/>
    <property type="match status" value="1"/>
</dbReference>
<feature type="domain" description="G" evidence="2">
    <location>
        <begin position="288"/>
        <end position="394"/>
    </location>
</feature>
<dbReference type="AlphaFoldDB" id="A0AAE3GUT9"/>
<accession>A0AAE3GUT9</accession>
<dbReference type="Gene3D" id="1.10.3680.10">
    <property type="entry name" value="TerB-like"/>
    <property type="match status" value="1"/>
</dbReference>
<dbReference type="SUPFAM" id="SSF52540">
    <property type="entry name" value="P-loop containing nucleoside triphosphate hydrolases"/>
    <property type="match status" value="1"/>
</dbReference>
<name>A0AAE3GUT9_9CYAN</name>
<dbReference type="InterPro" id="IPR006073">
    <property type="entry name" value="GTP-bd"/>
</dbReference>
<dbReference type="Pfam" id="PF01926">
    <property type="entry name" value="MMR_HSR1"/>
    <property type="match status" value="1"/>
</dbReference>